<gene>
    <name evidence="8 10" type="primary">trpC</name>
    <name evidence="10" type="ORF">AOC03_00365</name>
</gene>
<evidence type="ECO:0000256" key="4">
    <source>
        <dbReference type="ARBA" id="ARBA00022793"/>
    </source>
</evidence>
<dbReference type="InterPro" id="IPR013798">
    <property type="entry name" value="Indole-3-glycerol_P_synth_dom"/>
</dbReference>
<dbReference type="Pfam" id="PF00218">
    <property type="entry name" value="IGPS"/>
    <property type="match status" value="1"/>
</dbReference>
<dbReference type="HAMAP" id="MF_00134_B">
    <property type="entry name" value="IGPS_B"/>
    <property type="match status" value="1"/>
</dbReference>
<dbReference type="PROSITE" id="PS00614">
    <property type="entry name" value="IGPS"/>
    <property type="match status" value="1"/>
</dbReference>
<dbReference type="EMBL" id="CP012678">
    <property type="protein sequence ID" value="ALF58688.1"/>
    <property type="molecule type" value="Genomic_DNA"/>
</dbReference>
<reference evidence="10 11" key="1">
    <citation type="submission" date="2015-09" db="EMBL/GenBank/DDBJ databases">
        <title>Complete genome of Psychrobacter urativorans R10.10B.</title>
        <authorList>
            <person name="See-Too W.S."/>
            <person name="Chan K.G."/>
        </authorList>
    </citation>
    <scope>NUCLEOTIDE SEQUENCE [LARGE SCALE GENOMIC DNA]</scope>
    <source>
        <strain evidence="10 11">R10.10B</strain>
    </source>
</reference>
<dbReference type="GO" id="GO:0000162">
    <property type="term" value="P:L-tryptophan biosynthetic process"/>
    <property type="evidence" value="ECO:0007669"/>
    <property type="project" value="UniProtKB-UniRule"/>
</dbReference>
<dbReference type="Gene3D" id="3.20.20.70">
    <property type="entry name" value="Aldolase class I"/>
    <property type="match status" value="1"/>
</dbReference>
<evidence type="ECO:0000256" key="6">
    <source>
        <dbReference type="ARBA" id="ARBA00023141"/>
    </source>
</evidence>
<dbReference type="InterPro" id="IPR001468">
    <property type="entry name" value="Indole-3-GlycerolPSynthase_CS"/>
</dbReference>
<keyword evidence="11" id="KW-1185">Reference proteome</keyword>
<evidence type="ECO:0000259" key="9">
    <source>
        <dbReference type="Pfam" id="PF00218"/>
    </source>
</evidence>
<dbReference type="InterPro" id="IPR011060">
    <property type="entry name" value="RibuloseP-bd_barrel"/>
</dbReference>
<dbReference type="GO" id="GO:0004425">
    <property type="term" value="F:indole-3-glycerol-phosphate synthase activity"/>
    <property type="evidence" value="ECO:0007669"/>
    <property type="project" value="UniProtKB-UniRule"/>
</dbReference>
<dbReference type="OrthoDB" id="9804217at2"/>
<evidence type="ECO:0000256" key="7">
    <source>
        <dbReference type="ARBA" id="ARBA00023239"/>
    </source>
</evidence>
<comment type="similarity">
    <text evidence="8">Belongs to the TrpC family.</text>
</comment>
<feature type="domain" description="Indole-3-glycerol phosphate synthase" evidence="9">
    <location>
        <begin position="19"/>
        <end position="289"/>
    </location>
</feature>
<dbReference type="EC" id="4.1.1.48" evidence="8"/>
<dbReference type="NCBIfam" id="NF001377">
    <property type="entry name" value="PRK00278.2-4"/>
    <property type="match status" value="1"/>
</dbReference>
<accession>A0A0M5MPK4</accession>
<evidence type="ECO:0000256" key="8">
    <source>
        <dbReference type="HAMAP-Rule" id="MF_00134"/>
    </source>
</evidence>
<dbReference type="FunFam" id="3.20.20.70:FF:000024">
    <property type="entry name" value="Indole-3-glycerol phosphate synthase"/>
    <property type="match status" value="1"/>
</dbReference>
<keyword evidence="5 8" id="KW-0822">Tryptophan biosynthesis</keyword>
<keyword evidence="4 8" id="KW-0210">Decarboxylase</keyword>
<dbReference type="RefSeq" id="WP_062533084.1">
    <property type="nucleotide sequence ID" value="NZ_CP012678.1"/>
</dbReference>
<evidence type="ECO:0000313" key="10">
    <source>
        <dbReference type="EMBL" id="ALF58688.1"/>
    </source>
</evidence>
<dbReference type="CDD" id="cd00331">
    <property type="entry name" value="IGPS"/>
    <property type="match status" value="1"/>
</dbReference>
<sequence>MTTNTQTNTSSDAHIPSVLQRIVATKRDEVKAASNALSLTELQAQVAADKRPRRGFANALRAADIGIIAEIKKASPSKGIINHNFAPAAFAAQYEQAGASCLSILTDRDYFQGDDSYLIQAREACNLPILRKDFMIDVYQIYQSYLLGADCILLIMACLEDTQLQELHALSIKLGMDVLIEIHTAEELERALQLPRSVHNIYGINNRNLNTFEVDLQTTLDLKNTLLQALANNDHNDGEDSLLKPLIVTESGIHNAADIHLMLKHDIQHFLIGEQFMKTDHPGQALQSLLAGVAVSA</sequence>
<evidence type="ECO:0000313" key="11">
    <source>
        <dbReference type="Proteomes" id="UP000059847"/>
    </source>
</evidence>
<evidence type="ECO:0000256" key="3">
    <source>
        <dbReference type="ARBA" id="ARBA00022605"/>
    </source>
</evidence>
<keyword evidence="7 8" id="KW-0456">Lyase</keyword>
<dbReference type="PANTHER" id="PTHR22854:SF2">
    <property type="entry name" value="INDOLE-3-GLYCEROL-PHOSPHATE SYNTHASE"/>
    <property type="match status" value="1"/>
</dbReference>
<dbReference type="Proteomes" id="UP000059847">
    <property type="component" value="Chromosome"/>
</dbReference>
<proteinExistence type="inferred from homology"/>
<keyword evidence="3 8" id="KW-0028">Amino-acid biosynthesis</keyword>
<name>A0A0M5MPK4_9GAMM</name>
<dbReference type="InterPro" id="IPR013785">
    <property type="entry name" value="Aldolase_TIM"/>
</dbReference>
<dbReference type="PANTHER" id="PTHR22854">
    <property type="entry name" value="TRYPTOPHAN BIOSYNTHESIS PROTEIN"/>
    <property type="match status" value="1"/>
</dbReference>
<comment type="catalytic activity">
    <reaction evidence="1 8">
        <text>1-(2-carboxyphenylamino)-1-deoxy-D-ribulose 5-phosphate + H(+) = (1S,2R)-1-C-(indol-3-yl)glycerol 3-phosphate + CO2 + H2O</text>
        <dbReference type="Rhea" id="RHEA:23476"/>
        <dbReference type="ChEBI" id="CHEBI:15377"/>
        <dbReference type="ChEBI" id="CHEBI:15378"/>
        <dbReference type="ChEBI" id="CHEBI:16526"/>
        <dbReference type="ChEBI" id="CHEBI:58613"/>
        <dbReference type="ChEBI" id="CHEBI:58866"/>
        <dbReference type="EC" id="4.1.1.48"/>
    </reaction>
</comment>
<organism evidence="10 11">
    <name type="scientific">Psychrobacter urativorans</name>
    <dbReference type="NCBI Taxonomy" id="45610"/>
    <lineage>
        <taxon>Bacteria</taxon>
        <taxon>Pseudomonadati</taxon>
        <taxon>Pseudomonadota</taxon>
        <taxon>Gammaproteobacteria</taxon>
        <taxon>Moraxellales</taxon>
        <taxon>Moraxellaceae</taxon>
        <taxon>Psychrobacter</taxon>
    </lineage>
</organism>
<dbReference type="SUPFAM" id="SSF51366">
    <property type="entry name" value="Ribulose-phoshate binding barrel"/>
    <property type="match status" value="1"/>
</dbReference>
<comment type="pathway">
    <text evidence="2 8">Amino-acid biosynthesis; L-tryptophan biosynthesis; L-tryptophan from chorismate: step 4/5.</text>
</comment>
<dbReference type="GO" id="GO:0004640">
    <property type="term" value="F:phosphoribosylanthranilate isomerase activity"/>
    <property type="evidence" value="ECO:0007669"/>
    <property type="project" value="TreeGrafter"/>
</dbReference>
<keyword evidence="6 8" id="KW-0057">Aromatic amino acid biosynthesis</keyword>
<dbReference type="AlphaFoldDB" id="A0A0M5MPK4"/>
<dbReference type="KEGG" id="pur:AOC03_00365"/>
<dbReference type="NCBIfam" id="NF001373">
    <property type="entry name" value="PRK00278.1-6"/>
    <property type="match status" value="1"/>
</dbReference>
<evidence type="ECO:0000256" key="5">
    <source>
        <dbReference type="ARBA" id="ARBA00022822"/>
    </source>
</evidence>
<dbReference type="InterPro" id="IPR045186">
    <property type="entry name" value="Indole-3-glycerol_P_synth"/>
</dbReference>
<dbReference type="UniPathway" id="UPA00035">
    <property type="reaction ID" value="UER00043"/>
</dbReference>
<evidence type="ECO:0000256" key="2">
    <source>
        <dbReference type="ARBA" id="ARBA00004696"/>
    </source>
</evidence>
<evidence type="ECO:0000256" key="1">
    <source>
        <dbReference type="ARBA" id="ARBA00001633"/>
    </source>
</evidence>
<protein>
    <recommendedName>
        <fullName evidence="8">Indole-3-glycerol phosphate synthase</fullName>
        <shortName evidence="8">IGPS</shortName>
        <ecNumber evidence="8">4.1.1.48</ecNumber>
    </recommendedName>
</protein>
<dbReference type="STRING" id="45610.AOC03_00365"/>